<sequence length="221" mass="24577">MGGNETYPNNVTYRILVETSDGIKKIANIIIDSFGGDIYYVPSERGLIEESRVSDVVDHVSFHATGAVLIKRQGGTYITCSGRSALREIGYQKMLEDHVYDITALPVQTKKLNEIDIVLNPKNETAVTFQFSIISGRLIANPDVLPGVTVNAHTPDEDLLHSARMCLGWHSGNADKFLQYALHRLSFQRNSADLKAKRTLYIPPDSNVRRPKQFGDDEEGA</sequence>
<dbReference type="Proteomes" id="UP000230973">
    <property type="component" value="Unassembled WGS sequence"/>
</dbReference>
<dbReference type="AlphaFoldDB" id="A0A2M7QAI3"/>
<evidence type="ECO:0000313" key="2">
    <source>
        <dbReference type="Proteomes" id="UP000230973"/>
    </source>
</evidence>
<proteinExistence type="predicted"/>
<evidence type="ECO:0000313" key="1">
    <source>
        <dbReference type="EMBL" id="PIY62120.1"/>
    </source>
</evidence>
<reference evidence="2" key="1">
    <citation type="submission" date="2017-09" db="EMBL/GenBank/DDBJ databases">
        <title>Depth-based differentiation of microbial function through sediment-hosted aquifers and enrichment of novel symbionts in the deep terrestrial subsurface.</title>
        <authorList>
            <person name="Probst A.J."/>
            <person name="Ladd B."/>
            <person name="Jarett J.K."/>
            <person name="Geller-Mcgrath D.E."/>
            <person name="Sieber C.M.K."/>
            <person name="Emerson J.B."/>
            <person name="Anantharaman K."/>
            <person name="Thomas B.C."/>
            <person name="Malmstrom R."/>
            <person name="Stieglmeier M."/>
            <person name="Klingl A."/>
            <person name="Woyke T."/>
            <person name="Ryan C.M."/>
            <person name="Banfield J.F."/>
        </authorList>
    </citation>
    <scope>NUCLEOTIDE SEQUENCE [LARGE SCALE GENOMIC DNA]</scope>
</reference>
<comment type="caution">
    <text evidence="1">The sequence shown here is derived from an EMBL/GenBank/DDBJ whole genome shotgun (WGS) entry which is preliminary data.</text>
</comment>
<gene>
    <name evidence="1" type="ORF">COY93_03825</name>
</gene>
<organism evidence="1 2">
    <name type="scientific">Candidatus Uhrbacteria bacterium CG_4_10_14_0_8_um_filter_58_22</name>
    <dbReference type="NCBI Taxonomy" id="1975029"/>
    <lineage>
        <taxon>Bacteria</taxon>
        <taxon>Candidatus Uhriibacteriota</taxon>
    </lineage>
</organism>
<protein>
    <submittedName>
        <fullName evidence="1">Uncharacterized protein</fullName>
    </submittedName>
</protein>
<accession>A0A2M7QAI3</accession>
<name>A0A2M7QAI3_9BACT</name>
<dbReference type="EMBL" id="PFLC01000052">
    <property type="protein sequence ID" value="PIY62120.1"/>
    <property type="molecule type" value="Genomic_DNA"/>
</dbReference>